<dbReference type="Proteomes" id="UP001501671">
    <property type="component" value="Unassembled WGS sequence"/>
</dbReference>
<dbReference type="EMBL" id="BAABFO010000007">
    <property type="protein sequence ID" value="GAA4330648.1"/>
    <property type="molecule type" value="Genomic_DNA"/>
</dbReference>
<organism evidence="2 3">
    <name type="scientific">Pigmentiphaga soli</name>
    <dbReference type="NCBI Taxonomy" id="1007095"/>
    <lineage>
        <taxon>Bacteria</taxon>
        <taxon>Pseudomonadati</taxon>
        <taxon>Pseudomonadota</taxon>
        <taxon>Betaproteobacteria</taxon>
        <taxon>Burkholderiales</taxon>
        <taxon>Alcaligenaceae</taxon>
        <taxon>Pigmentiphaga</taxon>
    </lineage>
</organism>
<sequence>MQKQSHVLFRIGKPLLGAGLVSLALLLGGCGGDDDPAGPGPGDNGGQTGDGPPPACTTAHCAPTP</sequence>
<feature type="region of interest" description="Disordered" evidence="1">
    <location>
        <begin position="30"/>
        <end position="65"/>
    </location>
</feature>
<name>A0ABP8GW08_9BURK</name>
<dbReference type="RefSeq" id="WP_345248613.1">
    <property type="nucleotide sequence ID" value="NZ_BAABFO010000007.1"/>
</dbReference>
<gene>
    <name evidence="2" type="ORF">GCM10023144_18530</name>
</gene>
<reference evidence="3" key="1">
    <citation type="journal article" date="2019" name="Int. J. Syst. Evol. Microbiol.">
        <title>The Global Catalogue of Microorganisms (GCM) 10K type strain sequencing project: providing services to taxonomists for standard genome sequencing and annotation.</title>
        <authorList>
            <consortium name="The Broad Institute Genomics Platform"/>
            <consortium name="The Broad Institute Genome Sequencing Center for Infectious Disease"/>
            <person name="Wu L."/>
            <person name="Ma J."/>
        </authorList>
    </citation>
    <scope>NUCLEOTIDE SEQUENCE [LARGE SCALE GENOMIC DNA]</scope>
    <source>
        <strain evidence="3">JCM 17666</strain>
    </source>
</reference>
<protein>
    <recommendedName>
        <fullName evidence="4">Lipoprotein</fullName>
    </recommendedName>
</protein>
<evidence type="ECO:0000313" key="2">
    <source>
        <dbReference type="EMBL" id="GAA4330648.1"/>
    </source>
</evidence>
<feature type="compositionally biased region" description="Gly residues" evidence="1">
    <location>
        <begin position="40"/>
        <end position="49"/>
    </location>
</feature>
<evidence type="ECO:0008006" key="4">
    <source>
        <dbReference type="Google" id="ProtNLM"/>
    </source>
</evidence>
<keyword evidence="3" id="KW-1185">Reference proteome</keyword>
<feature type="compositionally biased region" description="Low complexity" evidence="1">
    <location>
        <begin position="56"/>
        <end position="65"/>
    </location>
</feature>
<accession>A0ABP8GW08</accession>
<evidence type="ECO:0000313" key="3">
    <source>
        <dbReference type="Proteomes" id="UP001501671"/>
    </source>
</evidence>
<evidence type="ECO:0000256" key="1">
    <source>
        <dbReference type="SAM" id="MobiDB-lite"/>
    </source>
</evidence>
<proteinExistence type="predicted"/>
<dbReference type="PROSITE" id="PS51257">
    <property type="entry name" value="PROKAR_LIPOPROTEIN"/>
    <property type="match status" value="1"/>
</dbReference>
<comment type="caution">
    <text evidence="2">The sequence shown here is derived from an EMBL/GenBank/DDBJ whole genome shotgun (WGS) entry which is preliminary data.</text>
</comment>